<evidence type="ECO:0000313" key="2">
    <source>
        <dbReference type="Proteomes" id="UP000499080"/>
    </source>
</evidence>
<proteinExistence type="predicted"/>
<sequence>MAGNHLASYVIHTQPRFSPLLTKRPLSSLSPGGADVTYLITVHPRTRSIAKKSCRDLGDASAQMLHSPRMIFLLDGAGSCPLRI</sequence>
<accession>A0A4Y2V600</accession>
<protein>
    <submittedName>
        <fullName evidence="1">Uncharacterized protein</fullName>
    </submittedName>
</protein>
<name>A0A4Y2V600_ARAVE</name>
<dbReference type="EMBL" id="BGPR01043410">
    <property type="protein sequence ID" value="GBO19998.1"/>
    <property type="molecule type" value="Genomic_DNA"/>
</dbReference>
<evidence type="ECO:0000313" key="1">
    <source>
        <dbReference type="EMBL" id="GBO19998.1"/>
    </source>
</evidence>
<reference evidence="1 2" key="1">
    <citation type="journal article" date="2019" name="Sci. Rep.">
        <title>Orb-weaving spider Araneus ventricosus genome elucidates the spidroin gene catalogue.</title>
        <authorList>
            <person name="Kono N."/>
            <person name="Nakamura H."/>
            <person name="Ohtoshi R."/>
            <person name="Moran D.A.P."/>
            <person name="Shinohara A."/>
            <person name="Yoshida Y."/>
            <person name="Fujiwara M."/>
            <person name="Mori M."/>
            <person name="Tomita M."/>
            <person name="Arakawa K."/>
        </authorList>
    </citation>
    <scope>NUCLEOTIDE SEQUENCE [LARGE SCALE GENOMIC DNA]</scope>
</reference>
<dbReference type="Proteomes" id="UP000499080">
    <property type="component" value="Unassembled WGS sequence"/>
</dbReference>
<comment type="caution">
    <text evidence="1">The sequence shown here is derived from an EMBL/GenBank/DDBJ whole genome shotgun (WGS) entry which is preliminary data.</text>
</comment>
<gene>
    <name evidence="1" type="ORF">AVEN_222985_1</name>
</gene>
<dbReference type="AlphaFoldDB" id="A0A4Y2V600"/>
<keyword evidence="2" id="KW-1185">Reference proteome</keyword>
<organism evidence="1 2">
    <name type="scientific">Araneus ventricosus</name>
    <name type="common">Orbweaver spider</name>
    <name type="synonym">Epeira ventricosa</name>
    <dbReference type="NCBI Taxonomy" id="182803"/>
    <lineage>
        <taxon>Eukaryota</taxon>
        <taxon>Metazoa</taxon>
        <taxon>Ecdysozoa</taxon>
        <taxon>Arthropoda</taxon>
        <taxon>Chelicerata</taxon>
        <taxon>Arachnida</taxon>
        <taxon>Araneae</taxon>
        <taxon>Araneomorphae</taxon>
        <taxon>Entelegynae</taxon>
        <taxon>Araneoidea</taxon>
        <taxon>Araneidae</taxon>
        <taxon>Araneus</taxon>
    </lineage>
</organism>